<comment type="caution">
    <text evidence="1">The sequence shown here is derived from an EMBL/GenBank/DDBJ whole genome shotgun (WGS) entry which is preliminary data.</text>
</comment>
<dbReference type="Proteomes" id="UP000596742">
    <property type="component" value="Unassembled WGS sequence"/>
</dbReference>
<keyword evidence="2" id="KW-1185">Reference proteome</keyword>
<name>A0A8B6C8E5_MYTGA</name>
<accession>A0A8B6C8E5</accession>
<proteinExistence type="predicted"/>
<organism evidence="1 2">
    <name type="scientific">Mytilus galloprovincialis</name>
    <name type="common">Mediterranean mussel</name>
    <dbReference type="NCBI Taxonomy" id="29158"/>
    <lineage>
        <taxon>Eukaryota</taxon>
        <taxon>Metazoa</taxon>
        <taxon>Spiralia</taxon>
        <taxon>Lophotrochozoa</taxon>
        <taxon>Mollusca</taxon>
        <taxon>Bivalvia</taxon>
        <taxon>Autobranchia</taxon>
        <taxon>Pteriomorphia</taxon>
        <taxon>Mytilida</taxon>
        <taxon>Mytiloidea</taxon>
        <taxon>Mytilidae</taxon>
        <taxon>Mytilinae</taxon>
        <taxon>Mytilus</taxon>
    </lineage>
</organism>
<dbReference type="OrthoDB" id="6143858at2759"/>
<evidence type="ECO:0000313" key="1">
    <source>
        <dbReference type="EMBL" id="VDI01522.1"/>
    </source>
</evidence>
<reference evidence="1" key="1">
    <citation type="submission" date="2018-11" db="EMBL/GenBank/DDBJ databases">
        <authorList>
            <person name="Alioto T."/>
            <person name="Alioto T."/>
        </authorList>
    </citation>
    <scope>NUCLEOTIDE SEQUENCE</scope>
</reference>
<sequence>MGKNNLADKKSREFDDKLRMEIGKFVYLFPPFSLLSRCIFKIREDGARGVVIAPFWQTQTWFPRLMQLLTDNPIVLPKNKKILNLPHDPQSVHPLHKKMKLIACPVSGVASENEDFLKKQPTYSCRLGNQVQRNSTKCIYQEMVQIL</sequence>
<dbReference type="EMBL" id="UYJE01001356">
    <property type="protein sequence ID" value="VDI01522.1"/>
    <property type="molecule type" value="Genomic_DNA"/>
</dbReference>
<gene>
    <name evidence="1" type="ORF">MGAL_10B057127</name>
</gene>
<evidence type="ECO:0000313" key="2">
    <source>
        <dbReference type="Proteomes" id="UP000596742"/>
    </source>
</evidence>
<dbReference type="AlphaFoldDB" id="A0A8B6C8E5"/>
<protein>
    <submittedName>
        <fullName evidence="1">Uncharacterized protein</fullName>
    </submittedName>
</protein>